<protein>
    <recommendedName>
        <fullName evidence="9">Glycosyltransferase RgtA/B/C/D-like domain-containing protein</fullName>
    </recommendedName>
</protein>
<proteinExistence type="predicted"/>
<keyword evidence="5 8" id="KW-0812">Transmembrane</keyword>
<organism evidence="10 11">
    <name type="scientific">Thermococcus guaymasensis DSM 11113</name>
    <dbReference type="NCBI Taxonomy" id="1432656"/>
    <lineage>
        <taxon>Archaea</taxon>
        <taxon>Methanobacteriati</taxon>
        <taxon>Methanobacteriota</taxon>
        <taxon>Thermococci</taxon>
        <taxon>Thermococcales</taxon>
        <taxon>Thermococcaceae</taxon>
        <taxon>Thermococcus</taxon>
    </lineage>
</organism>
<evidence type="ECO:0000256" key="4">
    <source>
        <dbReference type="ARBA" id="ARBA00022679"/>
    </source>
</evidence>
<evidence type="ECO:0000256" key="8">
    <source>
        <dbReference type="SAM" id="Phobius"/>
    </source>
</evidence>
<keyword evidence="2" id="KW-1003">Cell membrane</keyword>
<dbReference type="GO" id="GO:0008610">
    <property type="term" value="P:lipid biosynthetic process"/>
    <property type="evidence" value="ECO:0007669"/>
    <property type="project" value="UniProtKB-ARBA"/>
</dbReference>
<dbReference type="KEGG" id="tgy:X802_08800"/>
<feature type="domain" description="Glycosyltransferase RgtA/B/C/D-like" evidence="9">
    <location>
        <begin position="65"/>
        <end position="206"/>
    </location>
</feature>
<evidence type="ECO:0000256" key="5">
    <source>
        <dbReference type="ARBA" id="ARBA00022692"/>
    </source>
</evidence>
<dbReference type="GeneID" id="27135746"/>
<comment type="subcellular location">
    <subcellularLocation>
        <location evidence="1">Cell membrane</location>
        <topology evidence="1">Multi-pass membrane protein</topology>
    </subcellularLocation>
</comment>
<accession>A0A0X1KNF5</accession>
<keyword evidence="7 8" id="KW-0472">Membrane</keyword>
<dbReference type="STRING" id="1432656.X802_08800"/>
<dbReference type="PANTHER" id="PTHR33908:SF11">
    <property type="entry name" value="MEMBRANE PROTEIN"/>
    <property type="match status" value="1"/>
</dbReference>
<dbReference type="InterPro" id="IPR038731">
    <property type="entry name" value="RgtA/B/C-like"/>
</dbReference>
<evidence type="ECO:0000256" key="1">
    <source>
        <dbReference type="ARBA" id="ARBA00004651"/>
    </source>
</evidence>
<dbReference type="Pfam" id="PF13231">
    <property type="entry name" value="PMT_2"/>
    <property type="match status" value="1"/>
</dbReference>
<feature type="transmembrane region" description="Helical" evidence="8">
    <location>
        <begin position="85"/>
        <end position="105"/>
    </location>
</feature>
<gene>
    <name evidence="10" type="ORF">X802_08800</name>
</gene>
<evidence type="ECO:0000313" key="10">
    <source>
        <dbReference type="EMBL" id="AJC72814.1"/>
    </source>
</evidence>
<dbReference type="PANTHER" id="PTHR33908">
    <property type="entry name" value="MANNOSYLTRANSFERASE YKCB-RELATED"/>
    <property type="match status" value="1"/>
</dbReference>
<dbReference type="GO" id="GO:0016763">
    <property type="term" value="F:pentosyltransferase activity"/>
    <property type="evidence" value="ECO:0007669"/>
    <property type="project" value="TreeGrafter"/>
</dbReference>
<dbReference type="AlphaFoldDB" id="A0A0X1KNF5"/>
<keyword evidence="3" id="KW-0328">Glycosyltransferase</keyword>
<evidence type="ECO:0000313" key="11">
    <source>
        <dbReference type="Proteomes" id="UP000062043"/>
    </source>
</evidence>
<keyword evidence="11" id="KW-1185">Reference proteome</keyword>
<evidence type="ECO:0000256" key="3">
    <source>
        <dbReference type="ARBA" id="ARBA00022676"/>
    </source>
</evidence>
<feature type="transmembrane region" description="Helical" evidence="8">
    <location>
        <begin position="165"/>
        <end position="195"/>
    </location>
</feature>
<keyword evidence="6 8" id="KW-1133">Transmembrane helix</keyword>
<keyword evidence="4" id="KW-0808">Transferase</keyword>
<feature type="transmembrane region" description="Helical" evidence="8">
    <location>
        <begin position="417"/>
        <end position="434"/>
    </location>
</feature>
<dbReference type="InterPro" id="IPR050297">
    <property type="entry name" value="LipidA_mod_glycosyltrf_83"/>
</dbReference>
<dbReference type="EMBL" id="CP007140">
    <property type="protein sequence ID" value="AJC72814.1"/>
    <property type="molecule type" value="Genomic_DNA"/>
</dbReference>
<dbReference type="GO" id="GO:0005886">
    <property type="term" value="C:plasma membrane"/>
    <property type="evidence" value="ECO:0007669"/>
    <property type="project" value="UniProtKB-SubCell"/>
</dbReference>
<evidence type="ECO:0000256" key="6">
    <source>
        <dbReference type="ARBA" id="ARBA00022989"/>
    </source>
</evidence>
<dbReference type="Proteomes" id="UP000062043">
    <property type="component" value="Chromosome"/>
</dbReference>
<feature type="transmembrane region" description="Helical" evidence="8">
    <location>
        <begin position="446"/>
        <end position="466"/>
    </location>
</feature>
<reference evidence="10 11" key="1">
    <citation type="submission" date="2014-01" db="EMBL/GenBank/DDBJ databases">
        <title>Genome sequencing of Thermococcus guaymasensis.</title>
        <authorList>
            <person name="Zhang X."/>
            <person name="Alvare G."/>
            <person name="Fristensky B."/>
            <person name="Chen L."/>
            <person name="Suen T."/>
            <person name="Chen Q."/>
            <person name="Ma K."/>
        </authorList>
    </citation>
    <scope>NUCLEOTIDE SEQUENCE [LARGE SCALE GENOMIC DNA]</scope>
    <source>
        <strain evidence="10 11">DSM 11113</strain>
    </source>
</reference>
<evidence type="ECO:0000259" key="9">
    <source>
        <dbReference type="Pfam" id="PF13231"/>
    </source>
</evidence>
<sequence length="745" mass="85448">MRFDGFQKRDVVVVALLSIPYFLLRVMIIQGGMNEYFDYDEGTYLMIARFINQGILPYRDVFAVHPPLYYYLLALWLRLFGDSYIVGRSFSIVLGLIAAVFAYFTGKELKDWRLGALFALVLIFDPTMVEMNSLVFHETSIELFTVLSLYHFVKYSKTDEAKHAYFSLFWAGLGTTSKFTMIPYAVALYLTLVLFLSKETRDYLERAAALIFNRVQTFILTATTLFLTVIIVDVIVSYPSDFMRSILIVPGIHPIEIVGQIFSVGLFLIIWGLLFLYVTKISYVKPLLRTIRVVVENIKPALELTLALLIPKIVVEGTLGLGVSMSYFTQTYLAQKSRYAPIINPFSYVNNILKHLYSDKSQDYLVFYIPVMVLLAVLLTGWAKGRRFRLEKSLGSLLLMNFLMYFIVFPIVPNQRFLYPFFMVFYLVVLYALLDQFELENSWKTSLAVFIVMMILVGASGIGMAYRYPKGDLLIAWQAHGKELRDDLGRYISQHNISEGTYLAMNPFNAYYLHLKIEPWYLDTFGLTYLYNSSQLWEAVNKSDYLIFSTWMYTMEKESSVFKNSFGELEKTAHSRYTLLFSKSYPQGDVITLIKRDNRSRALSFEAYLGKVRVWINGSSVFYLHVFRSPLKDDDFTEIKLVDGVYTATQRVNGTELKFSISPGENGTTFHFPKVINVTLEFTEPVVILNNQGSYASPGGRGAFKVYSPEHMVEFILDVGDGRIVSVSSKEVVIECRELKVLQSS</sequence>
<evidence type="ECO:0000256" key="7">
    <source>
        <dbReference type="ARBA" id="ARBA00023136"/>
    </source>
</evidence>
<dbReference type="RefSeq" id="WP_062372921.1">
    <property type="nucleotide sequence ID" value="NZ_CP007140.1"/>
</dbReference>
<feature type="transmembrane region" description="Helical" evidence="8">
    <location>
        <begin position="215"/>
        <end position="236"/>
    </location>
</feature>
<dbReference type="PATRIC" id="fig|1432656.3.peg.1713"/>
<feature type="transmembrane region" description="Helical" evidence="8">
    <location>
        <begin position="364"/>
        <end position="382"/>
    </location>
</feature>
<feature type="transmembrane region" description="Helical" evidence="8">
    <location>
        <begin position="12"/>
        <end position="33"/>
    </location>
</feature>
<feature type="transmembrane region" description="Helical" evidence="8">
    <location>
        <begin position="257"/>
        <end position="278"/>
    </location>
</feature>
<dbReference type="OrthoDB" id="114973at2157"/>
<evidence type="ECO:0000256" key="2">
    <source>
        <dbReference type="ARBA" id="ARBA00022475"/>
    </source>
</evidence>
<name>A0A0X1KNF5_9EURY</name>
<feature type="transmembrane region" description="Helical" evidence="8">
    <location>
        <begin position="394"/>
        <end position="411"/>
    </location>
</feature>